<comment type="catalytic activity">
    <reaction evidence="17">
        <text>prostaglandin A1 + NAD(+) = 15-oxo-prostaglandin A1 + NADH + H(+)</text>
        <dbReference type="Rhea" id="RHEA:41263"/>
        <dbReference type="ChEBI" id="CHEBI:15378"/>
        <dbReference type="ChEBI" id="CHEBI:57398"/>
        <dbReference type="ChEBI" id="CHEBI:57540"/>
        <dbReference type="ChEBI" id="CHEBI:57945"/>
        <dbReference type="ChEBI" id="CHEBI:85072"/>
    </reaction>
    <physiologicalReaction direction="left-to-right" evidence="17">
        <dbReference type="Rhea" id="RHEA:41264"/>
    </physiologicalReaction>
</comment>
<evidence type="ECO:0000256" key="11">
    <source>
        <dbReference type="ARBA" id="ARBA00048008"/>
    </source>
</evidence>
<comment type="catalytic activity">
    <reaction evidence="16">
        <text>lipoxin A4 + NAD(+) = 15-oxo-(5S,6R)-dihydroxy-(7E,9E,11Z,13E)-eicosatetraenoate + NADH + H(+)</text>
        <dbReference type="Rhea" id="RHEA:41572"/>
        <dbReference type="ChEBI" id="CHEBI:15378"/>
        <dbReference type="ChEBI" id="CHEBI:57540"/>
        <dbReference type="ChEBI" id="CHEBI:57945"/>
        <dbReference type="ChEBI" id="CHEBI:67026"/>
        <dbReference type="ChEBI" id="CHEBI:78311"/>
    </reaction>
    <physiologicalReaction direction="left-to-right" evidence="16">
        <dbReference type="Rhea" id="RHEA:41573"/>
    </physiologicalReaction>
</comment>
<dbReference type="EC" id="1.1.1.232" evidence="4"/>
<evidence type="ECO:0000256" key="7">
    <source>
        <dbReference type="ARBA" id="ARBA00042026"/>
    </source>
</evidence>
<dbReference type="Pfam" id="PF00106">
    <property type="entry name" value="adh_short"/>
    <property type="match status" value="2"/>
</dbReference>
<evidence type="ECO:0000256" key="6">
    <source>
        <dbReference type="ARBA" id="ARBA00041812"/>
    </source>
</evidence>
<dbReference type="PANTHER" id="PTHR44229:SF4">
    <property type="entry name" value="15-HYDROXYPROSTAGLANDIN DEHYDROGENASE [NAD(+)]"/>
    <property type="match status" value="1"/>
</dbReference>
<evidence type="ECO:0000256" key="14">
    <source>
        <dbReference type="ARBA" id="ARBA00048170"/>
    </source>
</evidence>
<evidence type="ECO:0000256" key="3">
    <source>
        <dbReference type="ARBA" id="ARBA00038968"/>
    </source>
</evidence>
<comment type="catalytic activity">
    <reaction evidence="12">
        <text>15-oxo-(5S,6R)-dihydroxy-(7E,9E,11Z)-eicosatrienoate + NADH + H(+) = (5S,6R,15S)-trihydroxy-(7E,9E,11Z)-eicosatrienoate + NAD(+)</text>
        <dbReference type="Rhea" id="RHEA:41596"/>
        <dbReference type="ChEBI" id="CHEBI:15378"/>
        <dbReference type="ChEBI" id="CHEBI:57540"/>
        <dbReference type="ChEBI" id="CHEBI:57945"/>
        <dbReference type="ChEBI" id="CHEBI:78325"/>
        <dbReference type="ChEBI" id="CHEBI:78329"/>
    </reaction>
    <physiologicalReaction direction="left-to-right" evidence="12">
        <dbReference type="Rhea" id="RHEA:41597"/>
    </physiologicalReaction>
</comment>
<comment type="catalytic activity">
    <reaction evidence="18">
        <text>prostaglandin E2 + NAD(+) = 15-oxoprostaglandin E2 + NADH + H(+)</text>
        <dbReference type="Rhea" id="RHEA:11876"/>
        <dbReference type="ChEBI" id="CHEBI:15378"/>
        <dbReference type="ChEBI" id="CHEBI:57400"/>
        <dbReference type="ChEBI" id="CHEBI:57540"/>
        <dbReference type="ChEBI" id="CHEBI:57945"/>
        <dbReference type="ChEBI" id="CHEBI:606564"/>
        <dbReference type="EC" id="1.1.1.141"/>
    </reaction>
    <physiologicalReaction direction="left-to-right" evidence="18">
        <dbReference type="Rhea" id="RHEA:11877"/>
    </physiologicalReaction>
</comment>
<name>A0AAV4HFS1_9GAST</name>
<evidence type="ECO:0000256" key="10">
    <source>
        <dbReference type="ARBA" id="ARBA00047672"/>
    </source>
</evidence>
<comment type="similarity">
    <text evidence="1">Belongs to the short-chain dehydrogenases/reductases (SDR) family.</text>
</comment>
<evidence type="ECO:0000256" key="12">
    <source>
        <dbReference type="ARBA" id="ARBA00048140"/>
    </source>
</evidence>
<comment type="catalytic activity">
    <reaction evidence="15">
        <text>resolvin D2 + NAD(+) = 7-oxoresolvin D2 + NADH + H(+)</text>
        <dbReference type="Rhea" id="RHEA:53584"/>
        <dbReference type="ChEBI" id="CHEBI:15378"/>
        <dbReference type="ChEBI" id="CHEBI:57540"/>
        <dbReference type="ChEBI" id="CHEBI:57945"/>
        <dbReference type="ChEBI" id="CHEBI:133367"/>
        <dbReference type="ChEBI" id="CHEBI:137497"/>
    </reaction>
    <physiologicalReaction direction="left-to-right" evidence="15">
        <dbReference type="Rhea" id="RHEA:53585"/>
    </physiologicalReaction>
</comment>
<dbReference type="PRINTS" id="PR00081">
    <property type="entry name" value="GDHRDH"/>
</dbReference>
<evidence type="ECO:0000256" key="5">
    <source>
        <dbReference type="ARBA" id="ARBA00040276"/>
    </source>
</evidence>
<dbReference type="GO" id="GO:0047034">
    <property type="term" value="F:15-hydroxyicosatetraenoate dehydrogenase activity"/>
    <property type="evidence" value="ECO:0007669"/>
    <property type="project" value="UniProtKB-EC"/>
</dbReference>
<evidence type="ECO:0000256" key="8">
    <source>
        <dbReference type="ARBA" id="ARBA00045705"/>
    </source>
</evidence>
<dbReference type="InterPro" id="IPR036291">
    <property type="entry name" value="NAD(P)-bd_dom_sf"/>
</dbReference>
<dbReference type="PROSITE" id="PS00061">
    <property type="entry name" value="ADH_SHORT"/>
    <property type="match status" value="1"/>
</dbReference>
<proteinExistence type="inferred from homology"/>
<dbReference type="AlphaFoldDB" id="A0AAV4HFS1"/>
<evidence type="ECO:0000256" key="20">
    <source>
        <dbReference type="ARBA" id="ARBA00049151"/>
    </source>
</evidence>
<evidence type="ECO:0000256" key="18">
    <source>
        <dbReference type="ARBA" id="ARBA00048739"/>
    </source>
</evidence>
<dbReference type="GO" id="GO:0005737">
    <property type="term" value="C:cytoplasm"/>
    <property type="evidence" value="ECO:0007669"/>
    <property type="project" value="TreeGrafter"/>
</dbReference>
<accession>A0AAV4HFS1</accession>
<evidence type="ECO:0000256" key="4">
    <source>
        <dbReference type="ARBA" id="ARBA00039060"/>
    </source>
</evidence>
<dbReference type="Proteomes" id="UP000762676">
    <property type="component" value="Unassembled WGS sequence"/>
</dbReference>
<comment type="catalytic activity">
    <reaction evidence="10">
        <text>resolvin D1 + NAD(+) = 8-oxoresolvin D1 + NADH + H(+)</text>
        <dbReference type="Rhea" id="RHEA:50124"/>
        <dbReference type="ChEBI" id="CHEBI:15378"/>
        <dbReference type="ChEBI" id="CHEBI:57540"/>
        <dbReference type="ChEBI" id="CHEBI:57945"/>
        <dbReference type="ChEBI" id="CHEBI:132079"/>
        <dbReference type="ChEBI" id="CHEBI:132080"/>
    </reaction>
    <physiologicalReaction direction="left-to-right" evidence="10">
        <dbReference type="Rhea" id="RHEA:50125"/>
    </physiologicalReaction>
</comment>
<comment type="catalytic activity">
    <reaction evidence="14">
        <text>resolvin D1 + NAD(+) = 17-oxoresolvin D1 + NADH + H(+)</text>
        <dbReference type="Rhea" id="RHEA:50128"/>
        <dbReference type="ChEBI" id="CHEBI:15378"/>
        <dbReference type="ChEBI" id="CHEBI:57540"/>
        <dbReference type="ChEBI" id="CHEBI:57945"/>
        <dbReference type="ChEBI" id="CHEBI:132079"/>
        <dbReference type="ChEBI" id="CHEBI:132081"/>
    </reaction>
    <physiologicalReaction direction="left-to-right" evidence="14">
        <dbReference type="Rhea" id="RHEA:50129"/>
    </physiologicalReaction>
</comment>
<dbReference type="SUPFAM" id="SSF51735">
    <property type="entry name" value="NAD(P)-binding Rossmann-fold domains"/>
    <property type="match status" value="1"/>
</dbReference>
<evidence type="ECO:0000313" key="22">
    <source>
        <dbReference type="EMBL" id="GFR97002.1"/>
    </source>
</evidence>
<comment type="caution">
    <text evidence="22">The sequence shown here is derived from an EMBL/GenBank/DDBJ whole genome shotgun (WGS) entry which is preliminary data.</text>
</comment>
<organism evidence="22 23">
    <name type="scientific">Elysia marginata</name>
    <dbReference type="NCBI Taxonomy" id="1093978"/>
    <lineage>
        <taxon>Eukaryota</taxon>
        <taxon>Metazoa</taxon>
        <taxon>Spiralia</taxon>
        <taxon>Lophotrochozoa</taxon>
        <taxon>Mollusca</taxon>
        <taxon>Gastropoda</taxon>
        <taxon>Heterobranchia</taxon>
        <taxon>Euthyneura</taxon>
        <taxon>Panpulmonata</taxon>
        <taxon>Sacoglossa</taxon>
        <taxon>Placobranchoidea</taxon>
        <taxon>Plakobranchidae</taxon>
        <taxon>Elysia</taxon>
    </lineage>
</organism>
<dbReference type="InterPro" id="IPR020904">
    <property type="entry name" value="Sc_DH/Rdtase_CS"/>
</dbReference>
<comment type="catalytic activity">
    <reaction evidence="20">
        <text>(15S)-hydroxy-(5Z,8Z,11Z,13E)-eicosatetraenoate + NAD(+) = 15-oxo-(5Z,8Z,11Z,13E)-eicosatetraenoate + NADH + H(+)</text>
        <dbReference type="Rhea" id="RHEA:23260"/>
        <dbReference type="ChEBI" id="CHEBI:15378"/>
        <dbReference type="ChEBI" id="CHEBI:57409"/>
        <dbReference type="ChEBI" id="CHEBI:57410"/>
        <dbReference type="ChEBI" id="CHEBI:57540"/>
        <dbReference type="ChEBI" id="CHEBI:57945"/>
        <dbReference type="EC" id="1.1.1.232"/>
    </reaction>
    <physiologicalReaction direction="left-to-right" evidence="20">
        <dbReference type="Rhea" id="RHEA:23261"/>
    </physiologicalReaction>
</comment>
<evidence type="ECO:0000256" key="13">
    <source>
        <dbReference type="ARBA" id="ARBA00048144"/>
    </source>
</evidence>
<comment type="catalytic activity">
    <reaction evidence="13">
        <text>(11R)-hydroxy-(5Z,8Z,12E,14Z)-eicosatetraenoate + NAD(+) = 11-oxo-(5Z,8Z,12E,14Z)-eicosatetraenoate + NADH + H(+)</text>
        <dbReference type="Rhea" id="RHEA:48640"/>
        <dbReference type="ChEBI" id="CHEBI:15378"/>
        <dbReference type="ChEBI" id="CHEBI:57540"/>
        <dbReference type="ChEBI" id="CHEBI:57945"/>
        <dbReference type="ChEBI" id="CHEBI:78836"/>
        <dbReference type="ChEBI" id="CHEBI:90697"/>
    </reaction>
    <physiologicalReaction direction="left-to-right" evidence="13">
        <dbReference type="Rhea" id="RHEA:48641"/>
    </physiologicalReaction>
</comment>
<comment type="catalytic activity">
    <reaction evidence="9">
        <text>prostaglandin E1 + NAD(+) = 15-oxoprostaglandin E1 + NADH + H(+)</text>
        <dbReference type="Rhea" id="RHEA:16477"/>
        <dbReference type="ChEBI" id="CHEBI:15378"/>
        <dbReference type="ChEBI" id="CHEBI:57397"/>
        <dbReference type="ChEBI" id="CHEBI:57401"/>
        <dbReference type="ChEBI" id="CHEBI:57540"/>
        <dbReference type="ChEBI" id="CHEBI:57945"/>
    </reaction>
    <physiologicalReaction direction="left-to-right" evidence="9">
        <dbReference type="Rhea" id="RHEA:16478"/>
    </physiologicalReaction>
</comment>
<evidence type="ECO:0000256" key="16">
    <source>
        <dbReference type="ARBA" id="ARBA00048535"/>
    </source>
</evidence>
<reference evidence="22 23" key="1">
    <citation type="journal article" date="2021" name="Elife">
        <title>Chloroplast acquisition without the gene transfer in kleptoplastic sea slugs, Plakobranchus ocellatus.</title>
        <authorList>
            <person name="Maeda T."/>
            <person name="Takahashi S."/>
            <person name="Yoshida T."/>
            <person name="Shimamura S."/>
            <person name="Takaki Y."/>
            <person name="Nagai Y."/>
            <person name="Toyoda A."/>
            <person name="Suzuki Y."/>
            <person name="Arimoto A."/>
            <person name="Ishii H."/>
            <person name="Satoh N."/>
            <person name="Nishiyama T."/>
            <person name="Hasebe M."/>
            <person name="Maruyama T."/>
            <person name="Minagawa J."/>
            <person name="Obokata J."/>
            <person name="Shigenobu S."/>
        </authorList>
    </citation>
    <scope>NUCLEOTIDE SEQUENCE [LARGE SCALE GENOMIC DNA]</scope>
</reference>
<evidence type="ECO:0000256" key="17">
    <source>
        <dbReference type="ARBA" id="ARBA00048611"/>
    </source>
</evidence>
<evidence type="ECO:0000256" key="15">
    <source>
        <dbReference type="ARBA" id="ARBA00048393"/>
    </source>
</evidence>
<dbReference type="EC" id="1.1.1.141" evidence="3"/>
<comment type="function">
    <text evidence="8">Catalyzes the NAD-dependent dehydrogenation (oxidation) of a broad array of hydroxylated polyunsaturated fatty acids (mainly eicosanoids and docosanoids, including prostaglandins, lipoxins and resolvins), yielding their corresponding keto (oxo) metabolites. Decreases the levels of the pro-proliferative prostaglandins such as prostaglandin E2 (whose activity is increased in cancer because of an increase in the expression of cyclooxygenase 2) and generates oxo-fatty acid products that can profoundly influence cell function by abrogating pro-inflammatory cytokine expression. Converts resolvins E1, D1 and D2 to their oxo products, which represents a mode of resolvin inactivation. Resolvin E1 plays important roles during the resolution phase of acute inflammation, while resolvins D1 and D2 have a unique role in obesity-induced adipose inflammation.</text>
</comment>
<keyword evidence="23" id="KW-1185">Reference proteome</keyword>
<evidence type="ECO:0000256" key="2">
    <source>
        <dbReference type="ARBA" id="ARBA00023002"/>
    </source>
</evidence>
<evidence type="ECO:0000256" key="21">
    <source>
        <dbReference type="ARBA" id="ARBA00049188"/>
    </source>
</evidence>
<evidence type="ECO:0000256" key="9">
    <source>
        <dbReference type="ARBA" id="ARBA00047325"/>
    </source>
</evidence>
<evidence type="ECO:0000256" key="19">
    <source>
        <dbReference type="ARBA" id="ARBA00048921"/>
    </source>
</evidence>
<comment type="catalytic activity">
    <reaction evidence="11">
        <text>14-hydroxy-(4Z,7Z,10Z,12E,16Z,19Z)-docosahexaenoate + NAD(+) = 14-oxo-(4Z,7Z,10Z,12E,16Z,19Z)-docosahexaenoate + NADH + H(+)</text>
        <dbReference type="Rhea" id="RHEA:48952"/>
        <dbReference type="ChEBI" id="CHEBI:15378"/>
        <dbReference type="ChEBI" id="CHEBI:57540"/>
        <dbReference type="ChEBI" id="CHEBI:57945"/>
        <dbReference type="ChEBI" id="CHEBI:90866"/>
        <dbReference type="ChEBI" id="CHEBI:90867"/>
    </reaction>
    <physiologicalReaction direction="left-to-right" evidence="11">
        <dbReference type="Rhea" id="RHEA:48953"/>
    </physiologicalReaction>
</comment>
<dbReference type="Gene3D" id="3.40.50.720">
    <property type="entry name" value="NAD(P)-binding Rossmann-like Domain"/>
    <property type="match status" value="1"/>
</dbReference>
<protein>
    <recommendedName>
        <fullName evidence="5">15-hydroxyprostaglandin dehydrogenase [NAD(+)]</fullName>
        <ecNumber evidence="3">1.1.1.141</ecNumber>
        <ecNumber evidence="4">1.1.1.232</ecNumber>
    </recommendedName>
    <alternativeName>
        <fullName evidence="7">Eicosanoid/docosanoid dehydrogenase [NAD(+)]</fullName>
    </alternativeName>
    <alternativeName>
        <fullName evidence="6">Prostaglandin dehydrogenase 1</fullName>
    </alternativeName>
</protein>
<dbReference type="GO" id="GO:0016404">
    <property type="term" value="F:15-hydroxyprostaglandin dehydrogenase (NAD+) activity"/>
    <property type="evidence" value="ECO:0007669"/>
    <property type="project" value="UniProtKB-EC"/>
</dbReference>
<keyword evidence="2" id="KW-0560">Oxidoreductase</keyword>
<evidence type="ECO:0000256" key="1">
    <source>
        <dbReference type="ARBA" id="ARBA00006484"/>
    </source>
</evidence>
<sequence>MPGNLKTKKVFLTGGAQGLGKSYVDGFLAEGATVVFGDINGTVGAATEKEFAEKYGKHKVKFIKFDVTDGPKFEVVVVAVEVVVKCMCFQFHTSQTGVVRGTFLAYKHMRKDKGGKGGRIINISSGFGLENALLVPVYCGTKHAIRAFTSSLALAPDVKQLGIEFGVVCPGPTDTDLLRHLDHTKVRHAHLITPDKLAALMSPVDRIRCGLMKLVHLEEMNGAVLYVDRNEMNFYKMEKVNLGENWPRQD</sequence>
<evidence type="ECO:0000313" key="23">
    <source>
        <dbReference type="Proteomes" id="UP000762676"/>
    </source>
</evidence>
<dbReference type="PANTHER" id="PTHR44229">
    <property type="entry name" value="15-HYDROXYPROSTAGLANDIN DEHYDROGENASE [NAD(+)]"/>
    <property type="match status" value="1"/>
</dbReference>
<dbReference type="EMBL" id="BMAT01012682">
    <property type="protein sequence ID" value="GFR97002.1"/>
    <property type="molecule type" value="Genomic_DNA"/>
</dbReference>
<comment type="catalytic activity">
    <reaction evidence="19">
        <text>resolvin D2 + NAD(+) = 16-oxoresolvin D2 + NADH + H(+)</text>
        <dbReference type="Rhea" id="RHEA:53588"/>
        <dbReference type="ChEBI" id="CHEBI:15378"/>
        <dbReference type="ChEBI" id="CHEBI:57540"/>
        <dbReference type="ChEBI" id="CHEBI:57945"/>
        <dbReference type="ChEBI" id="CHEBI:133367"/>
        <dbReference type="ChEBI" id="CHEBI:137498"/>
    </reaction>
    <physiologicalReaction direction="left-to-right" evidence="19">
        <dbReference type="Rhea" id="RHEA:53589"/>
    </physiologicalReaction>
</comment>
<dbReference type="InterPro" id="IPR002347">
    <property type="entry name" value="SDR_fam"/>
</dbReference>
<gene>
    <name evidence="22" type="ORF">ElyMa_006313100</name>
</gene>
<comment type="catalytic activity">
    <reaction evidence="21">
        <text>resolvin E1 + NAD(+) = 18-oxo-resolvin E1 + NADH + H(+)</text>
        <dbReference type="Rhea" id="RHEA:49244"/>
        <dbReference type="ChEBI" id="CHEBI:15378"/>
        <dbReference type="ChEBI" id="CHEBI:57540"/>
        <dbReference type="ChEBI" id="CHEBI:57945"/>
        <dbReference type="ChEBI" id="CHEBI:91000"/>
        <dbReference type="ChEBI" id="CHEBI:91001"/>
    </reaction>
    <physiologicalReaction direction="left-to-right" evidence="21">
        <dbReference type="Rhea" id="RHEA:49245"/>
    </physiologicalReaction>
</comment>